<feature type="compositionally biased region" description="Basic and acidic residues" evidence="1">
    <location>
        <begin position="179"/>
        <end position="204"/>
    </location>
</feature>
<keyword evidence="4" id="KW-1185">Reference proteome</keyword>
<evidence type="ECO:0000256" key="2">
    <source>
        <dbReference type="SAM" id="Phobius"/>
    </source>
</evidence>
<keyword evidence="2" id="KW-0812">Transmembrane</keyword>
<proteinExistence type="predicted"/>
<dbReference type="EMBL" id="VIIS01001980">
    <property type="protein sequence ID" value="KAF0290120.1"/>
    <property type="molecule type" value="Genomic_DNA"/>
</dbReference>
<dbReference type="AlphaFoldDB" id="A0A6A4VFR3"/>
<protein>
    <submittedName>
        <fullName evidence="3">Uncharacterized protein</fullName>
    </submittedName>
</protein>
<evidence type="ECO:0000313" key="4">
    <source>
        <dbReference type="Proteomes" id="UP000440578"/>
    </source>
</evidence>
<name>A0A6A4VFR3_AMPAM</name>
<dbReference type="Proteomes" id="UP000440578">
    <property type="component" value="Unassembled WGS sequence"/>
</dbReference>
<organism evidence="3 4">
    <name type="scientific">Amphibalanus amphitrite</name>
    <name type="common">Striped barnacle</name>
    <name type="synonym">Balanus amphitrite</name>
    <dbReference type="NCBI Taxonomy" id="1232801"/>
    <lineage>
        <taxon>Eukaryota</taxon>
        <taxon>Metazoa</taxon>
        <taxon>Ecdysozoa</taxon>
        <taxon>Arthropoda</taxon>
        <taxon>Crustacea</taxon>
        <taxon>Multicrustacea</taxon>
        <taxon>Cirripedia</taxon>
        <taxon>Thoracica</taxon>
        <taxon>Thoracicalcarea</taxon>
        <taxon>Balanomorpha</taxon>
        <taxon>Balanoidea</taxon>
        <taxon>Balanidae</taxon>
        <taxon>Amphibalaninae</taxon>
        <taxon>Amphibalanus</taxon>
    </lineage>
</organism>
<sequence length="219" mass="24253">MKIQTGAGAECGTAADREQLVPPVGRRRRRALLGDWQTALQAVTIFISLTSLTLSSVVFMVLLYTPASTTPMGQARDMNDLREVVDMQRQMIARLQREDNYQDARQKALQSALAASGLITDDVRARLEGIERALMAKEQTEVPADIAELVDMSKQDEKSSLIGRPDGHERGSDSLIGRPDGHERGHDSLIGRPDGHENFLRESEESSEEDDESFMDMLA</sequence>
<evidence type="ECO:0000313" key="3">
    <source>
        <dbReference type="EMBL" id="KAF0290120.1"/>
    </source>
</evidence>
<feature type="transmembrane region" description="Helical" evidence="2">
    <location>
        <begin position="39"/>
        <end position="64"/>
    </location>
</feature>
<dbReference type="OrthoDB" id="6398192at2759"/>
<keyword evidence="2" id="KW-0472">Membrane</keyword>
<reference evidence="3 4" key="1">
    <citation type="submission" date="2019-07" db="EMBL/GenBank/DDBJ databases">
        <title>Draft genome assembly of a fouling barnacle, Amphibalanus amphitrite (Darwin, 1854): The first reference genome for Thecostraca.</title>
        <authorList>
            <person name="Kim W."/>
        </authorList>
    </citation>
    <scope>NUCLEOTIDE SEQUENCE [LARGE SCALE GENOMIC DNA]</scope>
    <source>
        <strain evidence="3">SNU_AA5</strain>
        <tissue evidence="3">Soma without cirri and trophi</tissue>
    </source>
</reference>
<feature type="compositionally biased region" description="Basic and acidic residues" evidence="1">
    <location>
        <begin position="151"/>
        <end position="172"/>
    </location>
</feature>
<feature type="compositionally biased region" description="Acidic residues" evidence="1">
    <location>
        <begin position="205"/>
        <end position="219"/>
    </location>
</feature>
<feature type="region of interest" description="Disordered" evidence="1">
    <location>
        <begin position="151"/>
        <end position="219"/>
    </location>
</feature>
<evidence type="ECO:0000256" key="1">
    <source>
        <dbReference type="SAM" id="MobiDB-lite"/>
    </source>
</evidence>
<gene>
    <name evidence="3" type="ORF">FJT64_011672</name>
</gene>
<accession>A0A6A4VFR3</accession>
<keyword evidence="2" id="KW-1133">Transmembrane helix</keyword>
<comment type="caution">
    <text evidence="3">The sequence shown here is derived from an EMBL/GenBank/DDBJ whole genome shotgun (WGS) entry which is preliminary data.</text>
</comment>